<keyword evidence="3" id="KW-1185">Reference proteome</keyword>
<evidence type="ECO:0000313" key="2">
    <source>
        <dbReference type="EMBL" id="CAB4008407.1"/>
    </source>
</evidence>
<feature type="non-terminal residue" evidence="2">
    <location>
        <position position="1"/>
    </location>
</feature>
<feature type="region of interest" description="Disordered" evidence="1">
    <location>
        <begin position="44"/>
        <end position="63"/>
    </location>
</feature>
<dbReference type="Proteomes" id="UP001152795">
    <property type="component" value="Unassembled WGS sequence"/>
</dbReference>
<feature type="region of interest" description="Disordered" evidence="1">
    <location>
        <begin position="122"/>
        <end position="147"/>
    </location>
</feature>
<accession>A0A7D9EG79</accession>
<feature type="region of interest" description="Disordered" evidence="1">
    <location>
        <begin position="1"/>
        <end position="29"/>
    </location>
</feature>
<sequence length="240" mass="27170">DDTHDEDADGIQKLLQSSLSPRHSPMPFHHQLRQSIRSSMLKEIPSPVKENGYDPQNYQSDNHLDILNQSTASSWRFDTSDSSSSFNQTQQDLEDSLNNTSFPKAVRHIAAIADIPVVDDNDEDGHSDCSDDTTCSAWRTPPQDMRGNKYQNEMKPLGQEPDLTATICMDPRDYCDVFSPPIILGTPNKENNSAISNLSPLKSPYKFPANHQEEEELDLLYDPCLNCYFDPTTHKYYELA</sequence>
<feature type="compositionally biased region" description="Polar residues" evidence="1">
    <location>
        <begin position="54"/>
        <end position="63"/>
    </location>
</feature>
<evidence type="ECO:0000256" key="1">
    <source>
        <dbReference type="SAM" id="MobiDB-lite"/>
    </source>
</evidence>
<evidence type="ECO:0000313" key="3">
    <source>
        <dbReference type="Proteomes" id="UP001152795"/>
    </source>
</evidence>
<comment type="caution">
    <text evidence="2">The sequence shown here is derived from an EMBL/GenBank/DDBJ whole genome shotgun (WGS) entry which is preliminary data.</text>
</comment>
<gene>
    <name evidence="2" type="ORF">PACLA_8A051854</name>
</gene>
<proteinExistence type="predicted"/>
<dbReference type="EMBL" id="CACRXK020006114">
    <property type="protein sequence ID" value="CAB4008407.1"/>
    <property type="molecule type" value="Genomic_DNA"/>
</dbReference>
<organism evidence="2 3">
    <name type="scientific">Paramuricea clavata</name>
    <name type="common">Red gorgonian</name>
    <name type="synonym">Violescent sea-whip</name>
    <dbReference type="NCBI Taxonomy" id="317549"/>
    <lineage>
        <taxon>Eukaryota</taxon>
        <taxon>Metazoa</taxon>
        <taxon>Cnidaria</taxon>
        <taxon>Anthozoa</taxon>
        <taxon>Octocorallia</taxon>
        <taxon>Malacalcyonacea</taxon>
        <taxon>Plexauridae</taxon>
        <taxon>Paramuricea</taxon>
    </lineage>
</organism>
<protein>
    <submittedName>
        <fullName evidence="2">Uncharacterized protein</fullName>
    </submittedName>
</protein>
<name>A0A7D9EG79_PARCT</name>
<dbReference type="AlphaFoldDB" id="A0A7D9EG79"/>
<dbReference type="OrthoDB" id="10261083at2759"/>
<reference evidence="2" key="1">
    <citation type="submission" date="2020-04" db="EMBL/GenBank/DDBJ databases">
        <authorList>
            <person name="Alioto T."/>
            <person name="Alioto T."/>
            <person name="Gomez Garrido J."/>
        </authorList>
    </citation>
    <scope>NUCLEOTIDE SEQUENCE</scope>
    <source>
        <strain evidence="2">A484AB</strain>
    </source>
</reference>